<evidence type="ECO:0000256" key="2">
    <source>
        <dbReference type="SAM" id="MobiDB-lite"/>
    </source>
</evidence>
<keyword evidence="1" id="KW-0862">Zinc</keyword>
<dbReference type="InterPro" id="IPR001878">
    <property type="entry name" value="Znf_CCHC"/>
</dbReference>
<keyword evidence="1" id="KW-0863">Zinc-finger</keyword>
<dbReference type="EMBL" id="JABSTV010001250">
    <property type="protein sequence ID" value="KAH7957669.1"/>
    <property type="molecule type" value="Genomic_DNA"/>
</dbReference>
<organism evidence="4 5">
    <name type="scientific">Rhipicephalus sanguineus</name>
    <name type="common">Brown dog tick</name>
    <name type="synonym">Ixodes sanguineus</name>
    <dbReference type="NCBI Taxonomy" id="34632"/>
    <lineage>
        <taxon>Eukaryota</taxon>
        <taxon>Metazoa</taxon>
        <taxon>Ecdysozoa</taxon>
        <taxon>Arthropoda</taxon>
        <taxon>Chelicerata</taxon>
        <taxon>Arachnida</taxon>
        <taxon>Acari</taxon>
        <taxon>Parasitiformes</taxon>
        <taxon>Ixodida</taxon>
        <taxon>Ixodoidea</taxon>
        <taxon>Ixodidae</taxon>
        <taxon>Rhipicephalinae</taxon>
        <taxon>Rhipicephalus</taxon>
        <taxon>Rhipicephalus</taxon>
    </lineage>
</organism>
<dbReference type="AlphaFoldDB" id="A0A9D4PXM5"/>
<keyword evidence="5" id="KW-1185">Reference proteome</keyword>
<sequence length="100" mass="10922">MRRVCARCGDVGHMATACSAEYCKRCAYFAHDTVGAMLSASGAEAGTQRRRLSQALVRTSRQHAVPALQQRPGKQNQNRHANAGVVIEPTSIETRTSPRR</sequence>
<proteinExistence type="predicted"/>
<evidence type="ECO:0000313" key="5">
    <source>
        <dbReference type="Proteomes" id="UP000821837"/>
    </source>
</evidence>
<evidence type="ECO:0000259" key="3">
    <source>
        <dbReference type="PROSITE" id="PS50158"/>
    </source>
</evidence>
<gene>
    <name evidence="4" type="ORF">HPB52_021148</name>
</gene>
<dbReference type="GO" id="GO:0003676">
    <property type="term" value="F:nucleic acid binding"/>
    <property type="evidence" value="ECO:0007669"/>
    <property type="project" value="InterPro"/>
</dbReference>
<name>A0A9D4PXM5_RHISA</name>
<reference evidence="4" key="2">
    <citation type="submission" date="2021-09" db="EMBL/GenBank/DDBJ databases">
        <authorList>
            <person name="Jia N."/>
            <person name="Wang J."/>
            <person name="Shi W."/>
            <person name="Du L."/>
            <person name="Sun Y."/>
            <person name="Zhan W."/>
            <person name="Jiang J."/>
            <person name="Wang Q."/>
            <person name="Zhang B."/>
            <person name="Ji P."/>
            <person name="Sakyi L.B."/>
            <person name="Cui X."/>
            <person name="Yuan T."/>
            <person name="Jiang B."/>
            <person name="Yang W."/>
            <person name="Lam T.T.-Y."/>
            <person name="Chang Q."/>
            <person name="Ding S."/>
            <person name="Wang X."/>
            <person name="Zhu J."/>
            <person name="Ruan X."/>
            <person name="Zhao L."/>
            <person name="Wei J."/>
            <person name="Que T."/>
            <person name="Du C."/>
            <person name="Cheng J."/>
            <person name="Dai P."/>
            <person name="Han X."/>
            <person name="Huang E."/>
            <person name="Gao Y."/>
            <person name="Liu J."/>
            <person name="Shao H."/>
            <person name="Ye R."/>
            <person name="Li L."/>
            <person name="Wei W."/>
            <person name="Wang X."/>
            <person name="Wang C."/>
            <person name="Huo Q."/>
            <person name="Li W."/>
            <person name="Guo W."/>
            <person name="Chen H."/>
            <person name="Chen S."/>
            <person name="Zhou L."/>
            <person name="Zhou L."/>
            <person name="Ni X."/>
            <person name="Tian J."/>
            <person name="Zhou Y."/>
            <person name="Sheng Y."/>
            <person name="Liu T."/>
            <person name="Pan Y."/>
            <person name="Xia L."/>
            <person name="Li J."/>
            <person name="Zhao F."/>
            <person name="Cao W."/>
        </authorList>
    </citation>
    <scope>NUCLEOTIDE SEQUENCE</scope>
    <source>
        <strain evidence="4">Rsan-2018</strain>
        <tissue evidence="4">Larvae</tissue>
    </source>
</reference>
<reference evidence="4" key="1">
    <citation type="journal article" date="2020" name="Cell">
        <title>Large-Scale Comparative Analyses of Tick Genomes Elucidate Their Genetic Diversity and Vector Capacities.</title>
        <authorList>
            <consortium name="Tick Genome and Microbiome Consortium (TIGMIC)"/>
            <person name="Jia N."/>
            <person name="Wang J."/>
            <person name="Shi W."/>
            <person name="Du L."/>
            <person name="Sun Y."/>
            <person name="Zhan W."/>
            <person name="Jiang J.F."/>
            <person name="Wang Q."/>
            <person name="Zhang B."/>
            <person name="Ji P."/>
            <person name="Bell-Sakyi L."/>
            <person name="Cui X.M."/>
            <person name="Yuan T.T."/>
            <person name="Jiang B.G."/>
            <person name="Yang W.F."/>
            <person name="Lam T.T."/>
            <person name="Chang Q.C."/>
            <person name="Ding S.J."/>
            <person name="Wang X.J."/>
            <person name="Zhu J.G."/>
            <person name="Ruan X.D."/>
            <person name="Zhao L."/>
            <person name="Wei J.T."/>
            <person name="Ye R.Z."/>
            <person name="Que T.C."/>
            <person name="Du C.H."/>
            <person name="Zhou Y.H."/>
            <person name="Cheng J.X."/>
            <person name="Dai P.F."/>
            <person name="Guo W.B."/>
            <person name="Han X.H."/>
            <person name="Huang E.J."/>
            <person name="Li L.F."/>
            <person name="Wei W."/>
            <person name="Gao Y.C."/>
            <person name="Liu J.Z."/>
            <person name="Shao H.Z."/>
            <person name="Wang X."/>
            <person name="Wang C.C."/>
            <person name="Yang T.C."/>
            <person name="Huo Q.B."/>
            <person name="Li W."/>
            <person name="Chen H.Y."/>
            <person name="Chen S.E."/>
            <person name="Zhou L.G."/>
            <person name="Ni X.B."/>
            <person name="Tian J.H."/>
            <person name="Sheng Y."/>
            <person name="Liu T."/>
            <person name="Pan Y.S."/>
            <person name="Xia L.Y."/>
            <person name="Li J."/>
            <person name="Zhao F."/>
            <person name="Cao W.C."/>
        </authorList>
    </citation>
    <scope>NUCLEOTIDE SEQUENCE</scope>
    <source>
        <strain evidence="4">Rsan-2018</strain>
    </source>
</reference>
<keyword evidence="1" id="KW-0479">Metal-binding</keyword>
<evidence type="ECO:0000313" key="4">
    <source>
        <dbReference type="EMBL" id="KAH7957669.1"/>
    </source>
</evidence>
<protein>
    <recommendedName>
        <fullName evidence="3">CCHC-type domain-containing protein</fullName>
    </recommendedName>
</protein>
<evidence type="ECO:0000256" key="1">
    <source>
        <dbReference type="PROSITE-ProRule" id="PRU00047"/>
    </source>
</evidence>
<dbReference type="Proteomes" id="UP000821837">
    <property type="component" value="Unassembled WGS sequence"/>
</dbReference>
<feature type="compositionally biased region" description="Polar residues" evidence="2">
    <location>
        <begin position="91"/>
        <end position="100"/>
    </location>
</feature>
<dbReference type="PROSITE" id="PS50158">
    <property type="entry name" value="ZF_CCHC"/>
    <property type="match status" value="1"/>
</dbReference>
<feature type="domain" description="CCHC-type" evidence="3">
    <location>
        <begin position="5"/>
        <end position="18"/>
    </location>
</feature>
<accession>A0A9D4PXM5</accession>
<feature type="region of interest" description="Disordered" evidence="2">
    <location>
        <begin position="58"/>
        <end position="100"/>
    </location>
</feature>
<dbReference type="GO" id="GO:0008270">
    <property type="term" value="F:zinc ion binding"/>
    <property type="evidence" value="ECO:0007669"/>
    <property type="project" value="UniProtKB-KW"/>
</dbReference>
<comment type="caution">
    <text evidence="4">The sequence shown here is derived from an EMBL/GenBank/DDBJ whole genome shotgun (WGS) entry which is preliminary data.</text>
</comment>